<organism evidence="14 15">
    <name type="scientific">Cyclobacterium amurskyense</name>
    <dbReference type="NCBI Taxonomy" id="320787"/>
    <lineage>
        <taxon>Bacteria</taxon>
        <taxon>Pseudomonadati</taxon>
        <taxon>Bacteroidota</taxon>
        <taxon>Cytophagia</taxon>
        <taxon>Cytophagales</taxon>
        <taxon>Cyclobacteriaceae</taxon>
        <taxon>Cyclobacterium</taxon>
    </lineage>
</organism>
<evidence type="ECO:0000256" key="6">
    <source>
        <dbReference type="ARBA" id="ARBA00023077"/>
    </source>
</evidence>
<dbReference type="Pfam" id="PF07715">
    <property type="entry name" value="Plug"/>
    <property type="match status" value="1"/>
</dbReference>
<dbReference type="PROSITE" id="PS52016">
    <property type="entry name" value="TONB_DEPENDENT_REC_3"/>
    <property type="match status" value="1"/>
</dbReference>
<dbReference type="Pfam" id="PF13715">
    <property type="entry name" value="CarbopepD_reg_2"/>
    <property type="match status" value="1"/>
</dbReference>
<evidence type="ECO:0000256" key="10">
    <source>
        <dbReference type="PROSITE-ProRule" id="PRU01360"/>
    </source>
</evidence>
<evidence type="ECO:0000256" key="2">
    <source>
        <dbReference type="ARBA" id="ARBA00022448"/>
    </source>
</evidence>
<comment type="subcellular location">
    <subcellularLocation>
        <location evidence="1 10">Cell outer membrane</location>
        <topology evidence="1 10">Multi-pass membrane protein</topology>
    </subcellularLocation>
</comment>
<sequence>MLGFNFVAFRYVCILFIFVFLSAELDSFAQSIGQVSGQVLDGQSGEPLPGAAIYWENQPTKGTVTDVNGFFSFPVEPLPNSLKISFLGYEAVRRSFNKKDELAELKFFLSPNEMNLSEVVVSERREDYNVKSTAIGKSEISGDELRRIPALFGEVDLLRGIQLLPGVNTAGEGTTGLFVRGGSSDQNLIQIDGAPIYNPSHFFGFFSVFNPDAISDVALYKGNIPANFGGRASSLVDISLKEGNTQKLKGDGGIGSISSRITVDGPLFSDDASFLISARRTYADVFLGLSSNESLRENQLYFYDLSGKLMWRKGEKNKFTFSTYYGSDFLGLSEQFGLGWNNWINSFNWDRQINDKLFLDVTAYYSFYKYKITVSDEDNGFDWSNYFSETGGKIAFTYLPEDDTELKFGMHSQLYYFAPVDLQFSNDENLLPFESTTRIGFQNSFFIAGKSEVSEKLSVEAGLRWSAYQQIGNGTNYLYEGGEPTGDAAISDTLNYSFGERMKFFDGLEPRVAFRYLLTDGLALKGSYNRNYQYIQVASNSSAGLPIDRWIPAGKYIEPIRSDQVSLGLFKNLNDNRWELSLEGYYRDFRNIIDLKQDANVLFKDNVETEILTGDGWAYGLEFMLRKNIGKTTGWLSYTWSRVYRQIEGINMDLPYNPRYDRPHDLSLVLTHQLNERLSFSGTFVYTTGVAVTFPVGSYVLDNQRIPLYDAYRNNSRFPDYHRMDLSLTLKNKDKGRWWKGSWNFSVYNAYGRKNPFSYQFSVIKNNDINFDSSEGIPVVSQRPGVVKTYLFGILPSVTYNFTF</sequence>
<keyword evidence="2 10" id="KW-0813">Transport</keyword>
<comment type="similarity">
    <text evidence="10 11">Belongs to the TonB-dependent receptor family.</text>
</comment>
<accession>A0A0H4PC78</accession>
<name>A0A0H4PC78_9BACT</name>
<dbReference type="GO" id="GO:0015344">
    <property type="term" value="F:siderophore uptake transmembrane transporter activity"/>
    <property type="evidence" value="ECO:0007669"/>
    <property type="project" value="TreeGrafter"/>
</dbReference>
<dbReference type="SUPFAM" id="SSF56935">
    <property type="entry name" value="Porins"/>
    <property type="match status" value="1"/>
</dbReference>
<dbReference type="PANTHER" id="PTHR30069">
    <property type="entry name" value="TONB-DEPENDENT OUTER MEMBRANE RECEPTOR"/>
    <property type="match status" value="1"/>
</dbReference>
<keyword evidence="3 10" id="KW-1134">Transmembrane beta strand</keyword>
<evidence type="ECO:0000256" key="7">
    <source>
        <dbReference type="ARBA" id="ARBA00023136"/>
    </source>
</evidence>
<dbReference type="Pfam" id="PF00593">
    <property type="entry name" value="TonB_dep_Rec_b-barrel"/>
    <property type="match status" value="1"/>
</dbReference>
<evidence type="ECO:0000256" key="3">
    <source>
        <dbReference type="ARBA" id="ARBA00022452"/>
    </source>
</evidence>
<keyword evidence="9 10" id="KW-0998">Cell outer membrane</keyword>
<evidence type="ECO:0000313" key="14">
    <source>
        <dbReference type="EMBL" id="AKP52031.1"/>
    </source>
</evidence>
<evidence type="ECO:0000256" key="1">
    <source>
        <dbReference type="ARBA" id="ARBA00004571"/>
    </source>
</evidence>
<dbReference type="GO" id="GO:0044718">
    <property type="term" value="P:siderophore transmembrane transport"/>
    <property type="evidence" value="ECO:0007669"/>
    <property type="project" value="TreeGrafter"/>
</dbReference>
<dbReference type="InterPro" id="IPR036942">
    <property type="entry name" value="Beta-barrel_TonB_sf"/>
</dbReference>
<feature type="domain" description="TonB-dependent receptor-like beta-barrel" evidence="12">
    <location>
        <begin position="311"/>
        <end position="749"/>
    </location>
</feature>
<keyword evidence="8 14" id="KW-0675">Receptor</keyword>
<keyword evidence="5" id="KW-0732">Signal</keyword>
<dbReference type="SUPFAM" id="SSF49464">
    <property type="entry name" value="Carboxypeptidase regulatory domain-like"/>
    <property type="match status" value="1"/>
</dbReference>
<reference evidence="14 15" key="1">
    <citation type="submission" date="2015-07" db="EMBL/GenBank/DDBJ databases">
        <authorList>
            <person name="Kim K.M."/>
        </authorList>
    </citation>
    <scope>NUCLEOTIDE SEQUENCE [LARGE SCALE GENOMIC DNA]</scope>
    <source>
        <strain evidence="14 15">KCTC 12363</strain>
    </source>
</reference>
<dbReference type="Gene3D" id="2.170.130.10">
    <property type="entry name" value="TonB-dependent receptor, plug domain"/>
    <property type="match status" value="1"/>
</dbReference>
<evidence type="ECO:0000256" key="11">
    <source>
        <dbReference type="RuleBase" id="RU003357"/>
    </source>
</evidence>
<dbReference type="STRING" id="320787.CA2015_2620"/>
<keyword evidence="4 10" id="KW-0812">Transmembrane</keyword>
<evidence type="ECO:0000256" key="9">
    <source>
        <dbReference type="ARBA" id="ARBA00023237"/>
    </source>
</evidence>
<dbReference type="PATRIC" id="fig|320787.5.peg.2867"/>
<dbReference type="PANTHER" id="PTHR30069:SF29">
    <property type="entry name" value="HEMOGLOBIN AND HEMOGLOBIN-HAPTOGLOBIN-BINDING PROTEIN 1-RELATED"/>
    <property type="match status" value="1"/>
</dbReference>
<dbReference type="GO" id="GO:0009279">
    <property type="term" value="C:cell outer membrane"/>
    <property type="evidence" value="ECO:0007669"/>
    <property type="project" value="UniProtKB-SubCell"/>
</dbReference>
<keyword evidence="15" id="KW-1185">Reference proteome</keyword>
<dbReference type="AlphaFoldDB" id="A0A0H4PC78"/>
<dbReference type="OrthoDB" id="1111684at2"/>
<dbReference type="InterPro" id="IPR012910">
    <property type="entry name" value="Plug_dom"/>
</dbReference>
<dbReference type="Gene3D" id="2.60.40.1120">
    <property type="entry name" value="Carboxypeptidase-like, regulatory domain"/>
    <property type="match status" value="1"/>
</dbReference>
<evidence type="ECO:0000256" key="5">
    <source>
        <dbReference type="ARBA" id="ARBA00022729"/>
    </source>
</evidence>
<feature type="domain" description="TonB-dependent receptor plug" evidence="13">
    <location>
        <begin position="156"/>
        <end position="233"/>
    </location>
</feature>
<dbReference type="RefSeq" id="WP_053086685.1">
    <property type="nucleotide sequence ID" value="NZ_CP012040.1"/>
</dbReference>
<evidence type="ECO:0000259" key="13">
    <source>
        <dbReference type="Pfam" id="PF07715"/>
    </source>
</evidence>
<dbReference type="InterPro" id="IPR039426">
    <property type="entry name" value="TonB-dep_rcpt-like"/>
</dbReference>
<evidence type="ECO:0000313" key="15">
    <source>
        <dbReference type="Proteomes" id="UP000036520"/>
    </source>
</evidence>
<dbReference type="Proteomes" id="UP000036520">
    <property type="component" value="Chromosome"/>
</dbReference>
<dbReference type="InterPro" id="IPR008969">
    <property type="entry name" value="CarboxyPept-like_regulatory"/>
</dbReference>
<evidence type="ECO:0000256" key="4">
    <source>
        <dbReference type="ARBA" id="ARBA00022692"/>
    </source>
</evidence>
<dbReference type="InterPro" id="IPR000531">
    <property type="entry name" value="Beta-barrel_TonB"/>
</dbReference>
<dbReference type="KEGG" id="camu:CA2015_2620"/>
<dbReference type="InterPro" id="IPR037066">
    <property type="entry name" value="Plug_dom_sf"/>
</dbReference>
<protein>
    <submittedName>
        <fullName evidence="14">TonB-dependent receptor plug</fullName>
    </submittedName>
</protein>
<keyword evidence="6 11" id="KW-0798">TonB box</keyword>
<gene>
    <name evidence="14" type="ORF">CA2015_2620</name>
</gene>
<dbReference type="Gene3D" id="2.40.170.20">
    <property type="entry name" value="TonB-dependent receptor, beta-barrel domain"/>
    <property type="match status" value="1"/>
</dbReference>
<dbReference type="EMBL" id="CP012040">
    <property type="protein sequence ID" value="AKP52031.1"/>
    <property type="molecule type" value="Genomic_DNA"/>
</dbReference>
<proteinExistence type="inferred from homology"/>
<evidence type="ECO:0000256" key="8">
    <source>
        <dbReference type="ARBA" id="ARBA00023170"/>
    </source>
</evidence>
<keyword evidence="7 10" id="KW-0472">Membrane</keyword>
<evidence type="ECO:0000259" key="12">
    <source>
        <dbReference type="Pfam" id="PF00593"/>
    </source>
</evidence>